<dbReference type="Pfam" id="PF09106">
    <property type="entry name" value="WHD_2nd_SelB"/>
    <property type="match status" value="1"/>
</dbReference>
<dbReference type="PROSITE" id="PS51722">
    <property type="entry name" value="G_TR_2"/>
    <property type="match status" value="1"/>
</dbReference>
<dbReference type="InterPro" id="IPR004535">
    <property type="entry name" value="Transl_elong_SelB"/>
</dbReference>
<dbReference type="OrthoDB" id="9804504at2"/>
<dbReference type="GO" id="GO:0005525">
    <property type="term" value="F:GTP binding"/>
    <property type="evidence" value="ECO:0007669"/>
    <property type="project" value="UniProtKB-KW"/>
</dbReference>
<dbReference type="InterPro" id="IPR004161">
    <property type="entry name" value="EFTu-like_2"/>
</dbReference>
<proteinExistence type="predicted"/>
<dbReference type="SUPFAM" id="SSF52540">
    <property type="entry name" value="P-loop containing nucleoside triphosphate hydrolases"/>
    <property type="match status" value="1"/>
</dbReference>
<dbReference type="InterPro" id="IPR000795">
    <property type="entry name" value="T_Tr_GTP-bd_dom"/>
</dbReference>
<keyword evidence="10" id="KW-0251">Elongation factor</keyword>
<dbReference type="Pfam" id="PF00009">
    <property type="entry name" value="GTP_EFTU"/>
    <property type="match status" value="1"/>
</dbReference>
<dbReference type="RefSeq" id="WP_085543552.1">
    <property type="nucleotide sequence ID" value="NZ_FXBB01000001.1"/>
</dbReference>
<dbReference type="SUPFAM" id="SSF50465">
    <property type="entry name" value="EF-Tu/eEF-1alpha/eIF2-gamma C-terminal domain"/>
    <property type="match status" value="1"/>
</dbReference>
<dbReference type="InterPro" id="IPR009001">
    <property type="entry name" value="Transl_elong_EF1A/Init_IF2_C"/>
</dbReference>
<dbReference type="Gene3D" id="2.40.30.10">
    <property type="entry name" value="Translation factors"/>
    <property type="match status" value="1"/>
</dbReference>
<dbReference type="AlphaFoldDB" id="A0A1X7IBB8"/>
<dbReference type="InterPro" id="IPR005225">
    <property type="entry name" value="Small_GTP-bd"/>
</dbReference>
<accession>A0A1X7IBB8</accession>
<dbReference type="InterPro" id="IPR027417">
    <property type="entry name" value="P-loop_NTPase"/>
</dbReference>
<dbReference type="GO" id="GO:0005737">
    <property type="term" value="C:cytoplasm"/>
    <property type="evidence" value="ECO:0007669"/>
    <property type="project" value="UniProtKB-SubCell"/>
</dbReference>
<sequence>MKQEISLVVGTAGHIDHGKTSLVKALTGVDCDRLSEERKRGITIELGFAPLTLPSDRVISLVDVPGHEKFIRQMVAGASGLDGVVLVVAADEGVMPQTREHLDILELLGVQEGFVVLSKSDTVDDEMIELATEDVRDLVKGTFLEEKPIIPASSVTGTNLDKVLEEMERMVDVVSPRERDGAFFMPIDRTFPVAGFGTVVTGTAYRGTVSQGEEVEILPGELDSRVRSIQVHKSSVNSAQAGQRIAISLAGLSIDQLNRGDVVCAAGVFRPSTCLDVSLRLLPEVSEGVSHWQRVRIHMGTSDVLGRVAFLDRKELLPGESAVAQLVLEEPVVASLCQKYVIRFYSPLRTIGGGDILSPYGRKAHGRRSREASVARLSRLASVTSREARIAALVDFYGKIPFDDLIVQTQETRKGLTDMLLSLKSRGISLLKVGNGMVLSSDELHRIEELVFREVQGFHKDHPNQDGMPLDKLINSVFKDVDRKLGKVLVEDMVARGAVENRGGFVASKGFEKKDDDSFNRSLGAIQSICDKAGFQPPTLEQCQERLGMDKKAFYRFVEDLKRMGLAVVVDGTFLLSSEVEKRLLQALREVDGGITIASVRDVTGSSRKFVLPLLEYLDGKGVTRRVGDKRIVLGG</sequence>
<dbReference type="Gene3D" id="1.10.10.10">
    <property type="entry name" value="Winged helix-like DNA-binding domain superfamily/Winged helix DNA-binding domain"/>
    <property type="match status" value="1"/>
</dbReference>
<name>A0A1X7IBB8_9BACT</name>
<dbReference type="PRINTS" id="PR00315">
    <property type="entry name" value="ELONGATNFCT"/>
</dbReference>
<evidence type="ECO:0000256" key="2">
    <source>
        <dbReference type="ARBA" id="ARBA00015953"/>
    </source>
</evidence>
<dbReference type="STRING" id="561720.SAMN06275492_101279"/>
<dbReference type="CDD" id="cd15491">
    <property type="entry name" value="selB_III"/>
    <property type="match status" value="1"/>
</dbReference>
<protein>
    <recommendedName>
        <fullName evidence="2">Selenocysteine-specific elongation factor</fullName>
    </recommendedName>
    <alternativeName>
        <fullName evidence="8">SelB translation factor</fullName>
    </alternativeName>
</protein>
<feature type="domain" description="Tr-type G" evidence="9">
    <location>
        <begin position="4"/>
        <end position="177"/>
    </location>
</feature>
<dbReference type="InterPro" id="IPR057335">
    <property type="entry name" value="Beta-barrel_SelB"/>
</dbReference>
<evidence type="ECO:0000256" key="4">
    <source>
        <dbReference type="ARBA" id="ARBA00022741"/>
    </source>
</evidence>
<dbReference type="CDD" id="cd04171">
    <property type="entry name" value="SelB"/>
    <property type="match status" value="1"/>
</dbReference>
<comment type="subcellular location">
    <subcellularLocation>
        <location evidence="1">Cytoplasm</location>
    </subcellularLocation>
</comment>
<dbReference type="Gene3D" id="3.40.50.300">
    <property type="entry name" value="P-loop containing nucleotide triphosphate hydrolases"/>
    <property type="match status" value="1"/>
</dbReference>
<evidence type="ECO:0000256" key="3">
    <source>
        <dbReference type="ARBA" id="ARBA00022490"/>
    </source>
</evidence>
<evidence type="ECO:0000259" key="9">
    <source>
        <dbReference type="PROSITE" id="PS51722"/>
    </source>
</evidence>
<keyword evidence="5" id="KW-0648">Protein biosynthesis</keyword>
<dbReference type="Pfam" id="PF25461">
    <property type="entry name" value="Beta-barrel_SelB"/>
    <property type="match status" value="1"/>
</dbReference>
<dbReference type="InterPro" id="IPR015190">
    <property type="entry name" value="Elong_fac_SelB-wing-hlx_typ-2"/>
</dbReference>
<dbReference type="InterPro" id="IPR015191">
    <property type="entry name" value="SelB_WHD4"/>
</dbReference>
<dbReference type="Proteomes" id="UP000193355">
    <property type="component" value="Unassembled WGS sequence"/>
</dbReference>
<evidence type="ECO:0000313" key="11">
    <source>
        <dbReference type="Proteomes" id="UP000193355"/>
    </source>
</evidence>
<dbReference type="InterPro" id="IPR031157">
    <property type="entry name" value="G_TR_CS"/>
</dbReference>
<reference evidence="11" key="1">
    <citation type="submission" date="2017-04" db="EMBL/GenBank/DDBJ databases">
        <authorList>
            <person name="Varghese N."/>
            <person name="Submissions S."/>
        </authorList>
    </citation>
    <scope>NUCLEOTIDE SEQUENCE [LARGE SCALE GENOMIC DNA]</scope>
    <source>
        <strain evidence="11">USBA 82</strain>
    </source>
</reference>
<dbReference type="Pfam" id="PF09107">
    <property type="entry name" value="WHD_3rd_SelB"/>
    <property type="match status" value="1"/>
</dbReference>
<dbReference type="SUPFAM" id="SSF50447">
    <property type="entry name" value="Translation proteins"/>
    <property type="match status" value="1"/>
</dbReference>
<keyword evidence="3" id="KW-0963">Cytoplasm</keyword>
<comment type="function">
    <text evidence="7">Translation factor necessary for the incorporation of selenocysteine into proteins. It probably replaces EF-Tu for the insertion of selenocysteine directed by the UGA codon. SelB binds GTP and GDP.</text>
</comment>
<dbReference type="CDD" id="cd03696">
    <property type="entry name" value="SelB_II"/>
    <property type="match status" value="1"/>
</dbReference>
<evidence type="ECO:0000313" key="10">
    <source>
        <dbReference type="EMBL" id="SMG11575.1"/>
    </source>
</evidence>
<dbReference type="GO" id="GO:0003723">
    <property type="term" value="F:RNA binding"/>
    <property type="evidence" value="ECO:0007669"/>
    <property type="project" value="InterPro"/>
</dbReference>
<dbReference type="GO" id="GO:0003746">
    <property type="term" value="F:translation elongation factor activity"/>
    <property type="evidence" value="ECO:0007669"/>
    <property type="project" value="UniProtKB-KW"/>
</dbReference>
<evidence type="ECO:0000256" key="6">
    <source>
        <dbReference type="ARBA" id="ARBA00023134"/>
    </source>
</evidence>
<evidence type="ECO:0000256" key="8">
    <source>
        <dbReference type="ARBA" id="ARBA00031615"/>
    </source>
</evidence>
<dbReference type="GO" id="GO:0001514">
    <property type="term" value="P:selenocysteine incorporation"/>
    <property type="evidence" value="ECO:0007669"/>
    <property type="project" value="InterPro"/>
</dbReference>
<keyword evidence="6" id="KW-0342">GTP-binding</keyword>
<dbReference type="SUPFAM" id="SSF46785">
    <property type="entry name" value="Winged helix' DNA-binding domain"/>
    <property type="match status" value="2"/>
</dbReference>
<dbReference type="InterPro" id="IPR036390">
    <property type="entry name" value="WH_DNA-bd_sf"/>
</dbReference>
<organism evidence="10 11">
    <name type="scientific">Dethiosulfovibrio salsuginis</name>
    <dbReference type="NCBI Taxonomy" id="561720"/>
    <lineage>
        <taxon>Bacteria</taxon>
        <taxon>Thermotogati</taxon>
        <taxon>Synergistota</taxon>
        <taxon>Synergistia</taxon>
        <taxon>Synergistales</taxon>
        <taxon>Dethiosulfovibrionaceae</taxon>
        <taxon>Dethiosulfovibrio</taxon>
    </lineage>
</organism>
<keyword evidence="4" id="KW-0547">Nucleotide-binding</keyword>
<dbReference type="Pfam" id="PF03144">
    <property type="entry name" value="GTP_EFTU_D2"/>
    <property type="match status" value="1"/>
</dbReference>
<keyword evidence="11" id="KW-1185">Reference proteome</keyword>
<evidence type="ECO:0000256" key="1">
    <source>
        <dbReference type="ARBA" id="ARBA00004496"/>
    </source>
</evidence>
<dbReference type="Gene3D" id="1.10.10.2770">
    <property type="match status" value="1"/>
</dbReference>
<evidence type="ECO:0000256" key="7">
    <source>
        <dbReference type="ARBA" id="ARBA00025526"/>
    </source>
</evidence>
<dbReference type="InterPro" id="IPR036388">
    <property type="entry name" value="WH-like_DNA-bd_sf"/>
</dbReference>
<dbReference type="EMBL" id="FXBB01000001">
    <property type="protein sequence ID" value="SMG11575.1"/>
    <property type="molecule type" value="Genomic_DNA"/>
</dbReference>
<dbReference type="NCBIfam" id="TIGR00231">
    <property type="entry name" value="small_GTP"/>
    <property type="match status" value="1"/>
</dbReference>
<dbReference type="PANTHER" id="PTHR43721:SF22">
    <property type="entry name" value="ELONGATION FACTOR TU, MITOCHONDRIAL"/>
    <property type="match status" value="1"/>
</dbReference>
<evidence type="ECO:0000256" key="5">
    <source>
        <dbReference type="ARBA" id="ARBA00022917"/>
    </source>
</evidence>
<dbReference type="NCBIfam" id="TIGR00475">
    <property type="entry name" value="selB"/>
    <property type="match status" value="1"/>
</dbReference>
<dbReference type="InterPro" id="IPR050055">
    <property type="entry name" value="EF-Tu_GTPase"/>
</dbReference>
<dbReference type="GO" id="GO:0003924">
    <property type="term" value="F:GTPase activity"/>
    <property type="evidence" value="ECO:0007669"/>
    <property type="project" value="InterPro"/>
</dbReference>
<dbReference type="InterPro" id="IPR009000">
    <property type="entry name" value="Transl_B-barrel_sf"/>
</dbReference>
<dbReference type="PANTHER" id="PTHR43721">
    <property type="entry name" value="ELONGATION FACTOR TU-RELATED"/>
    <property type="match status" value="1"/>
</dbReference>
<dbReference type="PROSITE" id="PS00301">
    <property type="entry name" value="G_TR_1"/>
    <property type="match status" value="1"/>
</dbReference>
<gene>
    <name evidence="10" type="ORF">SAMN06275492_101279</name>
</gene>